<reference evidence="3" key="1">
    <citation type="submission" date="2025-08" db="UniProtKB">
        <authorList>
            <consortium name="RefSeq"/>
        </authorList>
    </citation>
    <scope>IDENTIFICATION</scope>
</reference>
<dbReference type="Pfam" id="PF14223">
    <property type="entry name" value="Retrotran_gag_2"/>
    <property type="match status" value="1"/>
</dbReference>
<dbReference type="SUPFAM" id="SSF57756">
    <property type="entry name" value="Retrovirus zinc finger-like domains"/>
    <property type="match status" value="1"/>
</dbReference>
<accession>A0A6I9RF49</accession>
<keyword evidence="2" id="KW-1185">Reference proteome</keyword>
<dbReference type="GeneID" id="105048038"/>
<dbReference type="GO" id="GO:0003676">
    <property type="term" value="F:nucleic acid binding"/>
    <property type="evidence" value="ECO:0007669"/>
    <property type="project" value="InterPro"/>
</dbReference>
<feature type="compositionally biased region" description="Basic residues" evidence="1">
    <location>
        <begin position="205"/>
        <end position="220"/>
    </location>
</feature>
<evidence type="ECO:0000313" key="2">
    <source>
        <dbReference type="Proteomes" id="UP000504607"/>
    </source>
</evidence>
<feature type="region of interest" description="Disordered" evidence="1">
    <location>
        <begin position="188"/>
        <end position="247"/>
    </location>
</feature>
<dbReference type="RefSeq" id="XP_010925531.1">
    <property type="nucleotide sequence ID" value="XM_010927229.1"/>
</dbReference>
<dbReference type="OrthoDB" id="694535at2759"/>
<evidence type="ECO:0000256" key="1">
    <source>
        <dbReference type="SAM" id="MobiDB-lite"/>
    </source>
</evidence>
<gene>
    <name evidence="3" type="primary">LOC105048038</name>
</gene>
<dbReference type="PANTHER" id="PTHR35317">
    <property type="entry name" value="OS04G0629600 PROTEIN"/>
    <property type="match status" value="1"/>
</dbReference>
<dbReference type="Proteomes" id="UP000504607">
    <property type="component" value="Chromosome 7"/>
</dbReference>
<dbReference type="PANTHER" id="PTHR35317:SF28">
    <property type="entry name" value="ZINC FINGER, CCHC-TYPE, RIBONUCLEASE H-LIKE DOMAIN, GAG-PRE-INTEGRASE DOMAIN PROTEIN-RELATED"/>
    <property type="match status" value="1"/>
</dbReference>
<name>A0A6I9RF49_ELAGV</name>
<organism evidence="2 3">
    <name type="scientific">Elaeis guineensis var. tenera</name>
    <name type="common">Oil palm</name>
    <dbReference type="NCBI Taxonomy" id="51953"/>
    <lineage>
        <taxon>Eukaryota</taxon>
        <taxon>Viridiplantae</taxon>
        <taxon>Streptophyta</taxon>
        <taxon>Embryophyta</taxon>
        <taxon>Tracheophyta</taxon>
        <taxon>Spermatophyta</taxon>
        <taxon>Magnoliopsida</taxon>
        <taxon>Liliopsida</taxon>
        <taxon>Arecaceae</taxon>
        <taxon>Arecoideae</taxon>
        <taxon>Cocoseae</taxon>
        <taxon>Elaeidinae</taxon>
        <taxon>Elaeis</taxon>
    </lineage>
</organism>
<dbReference type="GO" id="GO:0008270">
    <property type="term" value="F:zinc ion binding"/>
    <property type="evidence" value="ECO:0007669"/>
    <property type="project" value="InterPro"/>
</dbReference>
<dbReference type="InParanoid" id="A0A6I9RF49"/>
<protein>
    <submittedName>
        <fullName evidence="3">Uncharacterized protein LOC105048038</fullName>
    </submittedName>
</protein>
<dbReference type="InterPro" id="IPR036875">
    <property type="entry name" value="Znf_CCHC_sf"/>
</dbReference>
<dbReference type="KEGG" id="egu:105048038"/>
<evidence type="ECO:0000313" key="3">
    <source>
        <dbReference type="RefSeq" id="XP_010925531.1"/>
    </source>
</evidence>
<feature type="compositionally biased region" description="Basic and acidic residues" evidence="1">
    <location>
        <begin position="221"/>
        <end position="232"/>
    </location>
</feature>
<proteinExistence type="predicted"/>
<sequence length="307" mass="35850">MKALLGSQDLWDLVEEGYQEPREGEALTNQQRESRKRDKKALYFIYQSIDESAFEKIAVATTSKQAWEILQNSYKEVEKVKKVHLQTLRGEFEALQMKESEYVLDYFTRVLAVVNQLRRNGKTMDDTRVIEKILRSLDVKFNYIVVAIEESKDLEEMTIDELMGSLQAHEERFNKRRREPLEQVLQSKISLKENKEDSKNERSQRSRGRGRGQWRGRGRGRGREGYNSREELSQISKGGRGQGGSSRGRKYDIFKVRCFNCNKLDHYALDCWYNNANQVKEKAHYAKKKEEDGDEVLLLACKEDDTG</sequence>
<dbReference type="AlphaFoldDB" id="A0A6I9RF49"/>
<feature type="compositionally biased region" description="Basic and acidic residues" evidence="1">
    <location>
        <begin position="190"/>
        <end position="204"/>
    </location>
</feature>